<keyword evidence="6" id="KW-0029">Amino-acid transport</keyword>
<accession>A0A978UTX2</accession>
<feature type="transmembrane region" description="Helical" evidence="11">
    <location>
        <begin position="157"/>
        <end position="180"/>
    </location>
</feature>
<comment type="similarity">
    <text evidence="2">Belongs to the amino acid/polyamine transporter 2 family. Amino acid/auxin permease (AAAP) (TC 2.A.18.1) subfamily.</text>
</comment>
<evidence type="ECO:0000313" key="14">
    <source>
        <dbReference type="Proteomes" id="UP000813462"/>
    </source>
</evidence>
<protein>
    <recommendedName>
        <fullName evidence="12">Amino acid transporter transmembrane domain-containing protein</fullName>
    </recommendedName>
</protein>
<proteinExistence type="inferred from homology"/>
<dbReference type="GO" id="GO:0006865">
    <property type="term" value="P:amino acid transport"/>
    <property type="evidence" value="ECO:0007669"/>
    <property type="project" value="UniProtKB-KW"/>
</dbReference>
<feature type="transmembrane region" description="Helical" evidence="11">
    <location>
        <begin position="402"/>
        <end position="422"/>
    </location>
</feature>
<feature type="domain" description="Amino acid transporter transmembrane" evidence="12">
    <location>
        <begin position="69"/>
        <end position="482"/>
    </location>
</feature>
<dbReference type="GO" id="GO:0012505">
    <property type="term" value="C:endomembrane system"/>
    <property type="evidence" value="ECO:0007669"/>
    <property type="project" value="UniProtKB-SubCell"/>
</dbReference>
<evidence type="ECO:0000256" key="2">
    <source>
        <dbReference type="ARBA" id="ARBA00005590"/>
    </source>
</evidence>
<feature type="transmembrane region" description="Helical" evidence="11">
    <location>
        <begin position="200"/>
        <end position="218"/>
    </location>
</feature>
<evidence type="ECO:0000256" key="7">
    <source>
        <dbReference type="ARBA" id="ARBA00022989"/>
    </source>
</evidence>
<dbReference type="GO" id="GO:0009734">
    <property type="term" value="P:auxin-activated signaling pathway"/>
    <property type="evidence" value="ECO:0007669"/>
    <property type="project" value="UniProtKB-KW"/>
</dbReference>
<evidence type="ECO:0000256" key="9">
    <source>
        <dbReference type="ARBA" id="ARBA00023294"/>
    </source>
</evidence>
<evidence type="ECO:0000256" key="4">
    <source>
        <dbReference type="ARBA" id="ARBA00022692"/>
    </source>
</evidence>
<evidence type="ECO:0000256" key="1">
    <source>
        <dbReference type="ARBA" id="ARBA00004127"/>
    </source>
</evidence>
<dbReference type="GO" id="GO:0015293">
    <property type="term" value="F:symporter activity"/>
    <property type="evidence" value="ECO:0007669"/>
    <property type="project" value="UniProtKB-KW"/>
</dbReference>
<keyword evidence="8 11" id="KW-0472">Membrane</keyword>
<organism evidence="13 14">
    <name type="scientific">Ziziphus jujuba var. spinosa</name>
    <dbReference type="NCBI Taxonomy" id="714518"/>
    <lineage>
        <taxon>Eukaryota</taxon>
        <taxon>Viridiplantae</taxon>
        <taxon>Streptophyta</taxon>
        <taxon>Embryophyta</taxon>
        <taxon>Tracheophyta</taxon>
        <taxon>Spermatophyta</taxon>
        <taxon>Magnoliopsida</taxon>
        <taxon>eudicotyledons</taxon>
        <taxon>Gunneridae</taxon>
        <taxon>Pentapetalae</taxon>
        <taxon>rosids</taxon>
        <taxon>fabids</taxon>
        <taxon>Rosales</taxon>
        <taxon>Rhamnaceae</taxon>
        <taxon>Paliureae</taxon>
        <taxon>Ziziphus</taxon>
    </lineage>
</organism>
<dbReference type="InterPro" id="IPR013057">
    <property type="entry name" value="AA_transpt_TM"/>
</dbReference>
<feature type="transmembrane region" description="Helical" evidence="11">
    <location>
        <begin position="308"/>
        <end position="331"/>
    </location>
</feature>
<feature type="transmembrane region" description="Helical" evidence="11">
    <location>
        <begin position="357"/>
        <end position="381"/>
    </location>
</feature>
<evidence type="ECO:0000256" key="8">
    <source>
        <dbReference type="ARBA" id="ARBA00023136"/>
    </source>
</evidence>
<keyword evidence="7 11" id="KW-1133">Transmembrane helix</keyword>
<feature type="transmembrane region" description="Helical" evidence="11">
    <location>
        <begin position="225"/>
        <end position="245"/>
    </location>
</feature>
<sequence length="495" mass="54189">MGEVGIEVGCVSNSSIRHDSMLKMMKSFDSSSSVQVLPITDIPTLESSLPSSPPLNPIEAWLPITESRNGNTFSAMFHLLCSGIGIQALSLPFAFASLGWVWGMISISVTFVWQLYTTSLLIKLHESPSRPRCSRYLLLAITAFGTKLGKLLSIFPVMYLSGGTCVMLIITGGATMQLLFKTLCGEAADCHAKSLSGAEWFLVFTTLAIAMAQLPNLNSIAKTSLVGAIMALGYCTLLWALSVSMDRPKDISYEPLVKKESGVDMFGGILSAIGIIVLCFRGHNVVLEIQGTLPSDSKQLSRKTMWRAVKISYTLIAMCLFSLAIAGFWAYGDEIPFNGTILTAILKIHGDKVSKSMMILICIQIIISCLCTFQIYAMVVFDNLEFRYISSKKKKCPWWVRTCIRLFFGGLAFFIAVTFPFLGSLAPLIGGMTMPLAYVYPCFMWIAIKKPSSKSAMWWVNMALGCLGVILSVLLVAAAIWNLSDKGLNANFFDP</sequence>
<comment type="function">
    <text evidence="10">Carrier protein involved in proton-driven auxin influx. Mediates the formation of auxin gradient from developing leaves (site of auxin biosynthesis) to tips by contributing to the loading of auxin in vascular tissues and facilitating acropetal (base to tip) auxin transport within inner tissues of the root apex, and basipetal (tip to base) auxin transport within outer tissues of the root apex. May be involved in lateral roots and nodules formation.</text>
</comment>
<keyword evidence="9" id="KW-0927">Auxin signaling pathway</keyword>
<dbReference type="AlphaFoldDB" id="A0A978UTX2"/>
<dbReference type="OrthoDB" id="40134at2759"/>
<evidence type="ECO:0000256" key="11">
    <source>
        <dbReference type="SAM" id="Phobius"/>
    </source>
</evidence>
<reference evidence="13" key="1">
    <citation type="journal article" date="2021" name="Front. Plant Sci.">
        <title>Chromosome-Scale Genome Assembly for Chinese Sour Jujube and Insights Into Its Genome Evolution and Domestication Signature.</title>
        <authorList>
            <person name="Shen L.-Y."/>
            <person name="Luo H."/>
            <person name="Wang X.-L."/>
            <person name="Wang X.-M."/>
            <person name="Qiu X.-J."/>
            <person name="Liu H."/>
            <person name="Zhou S.-S."/>
            <person name="Jia K.-H."/>
            <person name="Nie S."/>
            <person name="Bao Y.-T."/>
            <person name="Zhang R.-G."/>
            <person name="Yun Q.-Z."/>
            <person name="Chai Y.-H."/>
            <person name="Lu J.-Y."/>
            <person name="Li Y."/>
            <person name="Zhao S.-W."/>
            <person name="Mao J.-F."/>
            <person name="Jia S.-G."/>
            <person name="Mao Y.-M."/>
        </authorList>
    </citation>
    <scope>NUCLEOTIDE SEQUENCE</scope>
    <source>
        <strain evidence="13">AT0</strain>
        <tissue evidence="13">Leaf</tissue>
    </source>
</reference>
<evidence type="ECO:0000256" key="3">
    <source>
        <dbReference type="ARBA" id="ARBA00022448"/>
    </source>
</evidence>
<keyword evidence="5" id="KW-0769">Symport</keyword>
<feature type="transmembrane region" description="Helical" evidence="11">
    <location>
        <begin position="75"/>
        <end position="95"/>
    </location>
</feature>
<dbReference type="Pfam" id="PF01490">
    <property type="entry name" value="Aa_trans"/>
    <property type="match status" value="1"/>
</dbReference>
<evidence type="ECO:0000256" key="6">
    <source>
        <dbReference type="ARBA" id="ARBA00022970"/>
    </source>
</evidence>
<evidence type="ECO:0000259" key="12">
    <source>
        <dbReference type="Pfam" id="PF01490"/>
    </source>
</evidence>
<feature type="transmembrane region" description="Helical" evidence="11">
    <location>
        <begin position="460"/>
        <end position="481"/>
    </location>
</feature>
<comment type="caution">
    <text evidence="13">The sequence shown here is derived from an EMBL/GenBank/DDBJ whole genome shotgun (WGS) entry which is preliminary data.</text>
</comment>
<keyword evidence="3" id="KW-0813">Transport</keyword>
<dbReference type="PANTHER" id="PTHR48017">
    <property type="entry name" value="OS05G0424000 PROTEIN-RELATED"/>
    <property type="match status" value="1"/>
</dbReference>
<feature type="transmembrane region" description="Helical" evidence="11">
    <location>
        <begin position="265"/>
        <end position="287"/>
    </location>
</feature>
<evidence type="ECO:0000256" key="10">
    <source>
        <dbReference type="ARBA" id="ARBA00045588"/>
    </source>
</evidence>
<keyword evidence="4 11" id="KW-0812">Transmembrane</keyword>
<name>A0A978UTX2_ZIZJJ</name>
<evidence type="ECO:0000313" key="13">
    <source>
        <dbReference type="EMBL" id="KAH7518322.1"/>
    </source>
</evidence>
<feature type="transmembrane region" description="Helical" evidence="11">
    <location>
        <begin position="428"/>
        <end position="448"/>
    </location>
</feature>
<feature type="transmembrane region" description="Helical" evidence="11">
    <location>
        <begin position="101"/>
        <end position="122"/>
    </location>
</feature>
<comment type="subcellular location">
    <subcellularLocation>
        <location evidence="1">Endomembrane system</location>
        <topology evidence="1">Multi-pass membrane protein</topology>
    </subcellularLocation>
</comment>
<gene>
    <name evidence="13" type="ORF">FEM48_Zijuj09G0159100</name>
</gene>
<evidence type="ECO:0000256" key="5">
    <source>
        <dbReference type="ARBA" id="ARBA00022847"/>
    </source>
</evidence>
<dbReference type="EMBL" id="JAEACU010000009">
    <property type="protein sequence ID" value="KAH7518322.1"/>
    <property type="molecule type" value="Genomic_DNA"/>
</dbReference>
<dbReference type="Proteomes" id="UP000813462">
    <property type="component" value="Unassembled WGS sequence"/>
</dbReference>